<keyword evidence="2" id="KW-0472">Membrane</keyword>
<protein>
    <recommendedName>
        <fullName evidence="3">Immunoglobulin domain-containing protein</fullName>
    </recommendedName>
</protein>
<keyword evidence="5" id="KW-1185">Reference proteome</keyword>
<feature type="domain" description="Immunoglobulin" evidence="3">
    <location>
        <begin position="42"/>
        <end position="142"/>
    </location>
</feature>
<dbReference type="Gene3D" id="2.60.40.10">
    <property type="entry name" value="Immunoglobulins"/>
    <property type="match status" value="1"/>
</dbReference>
<dbReference type="InterPro" id="IPR003599">
    <property type="entry name" value="Ig_sub"/>
</dbReference>
<feature type="region of interest" description="Disordered" evidence="1">
    <location>
        <begin position="202"/>
        <end position="222"/>
    </location>
</feature>
<accession>A0A9W7T7L7</accession>
<name>A0A9W7T7L7_TRIRA</name>
<keyword evidence="2" id="KW-1133">Transmembrane helix</keyword>
<sequence>MLYRTHHKRRFSQQPIKSSQVNGMKIFILCLFSLIVNGVFGVEVKSVMEGDSVTLNTDVIKQRDDLIVWCYGPDDAVIAIINGKVGSTMYSDDERYKDRLKLNDQTGSLTINNLTTDHSGLYKLKISSNNTVSYKRFNVTVSAHLPILFISRDFSQNSSSSGRSDSPAMRIIIIPSVFALLICVVIFIIIISVCRRKRGGDNESLMTTSPAKEPLMDEERNI</sequence>
<dbReference type="PANTHER" id="PTHR21063">
    <property type="entry name" value="LFA-3"/>
    <property type="match status" value="1"/>
</dbReference>
<evidence type="ECO:0000313" key="5">
    <source>
        <dbReference type="Proteomes" id="UP001059041"/>
    </source>
</evidence>
<feature type="transmembrane region" description="Helical" evidence="2">
    <location>
        <begin position="171"/>
        <end position="194"/>
    </location>
</feature>
<evidence type="ECO:0000256" key="2">
    <source>
        <dbReference type="SAM" id="Phobius"/>
    </source>
</evidence>
<keyword evidence="2" id="KW-0812">Transmembrane</keyword>
<dbReference type="InterPro" id="IPR013783">
    <property type="entry name" value="Ig-like_fold"/>
</dbReference>
<dbReference type="EMBL" id="JAFHDT010000025">
    <property type="protein sequence ID" value="KAI7791541.1"/>
    <property type="molecule type" value="Genomic_DNA"/>
</dbReference>
<dbReference type="InterPro" id="IPR036179">
    <property type="entry name" value="Ig-like_dom_sf"/>
</dbReference>
<dbReference type="InterPro" id="IPR013106">
    <property type="entry name" value="Ig_V-set"/>
</dbReference>
<dbReference type="AlphaFoldDB" id="A0A9W7T7L7"/>
<comment type="caution">
    <text evidence="4">The sequence shown here is derived from an EMBL/GenBank/DDBJ whole genome shotgun (WGS) entry which is preliminary data.</text>
</comment>
<dbReference type="SMART" id="SM00409">
    <property type="entry name" value="IG"/>
    <property type="match status" value="1"/>
</dbReference>
<dbReference type="Proteomes" id="UP001059041">
    <property type="component" value="Linkage Group LG25"/>
</dbReference>
<dbReference type="PANTHER" id="PTHR21063:SF4">
    <property type="entry name" value="CD48 ANTIGEN-RELATED"/>
    <property type="match status" value="1"/>
</dbReference>
<evidence type="ECO:0000259" key="3">
    <source>
        <dbReference type="SMART" id="SM00409"/>
    </source>
</evidence>
<dbReference type="SUPFAM" id="SSF48726">
    <property type="entry name" value="Immunoglobulin"/>
    <property type="match status" value="1"/>
</dbReference>
<reference evidence="4" key="1">
    <citation type="submission" date="2021-02" db="EMBL/GenBank/DDBJ databases">
        <title>Comparative genomics reveals that relaxation of natural selection precedes convergent phenotypic evolution of cavefish.</title>
        <authorList>
            <person name="Peng Z."/>
        </authorList>
    </citation>
    <scope>NUCLEOTIDE SEQUENCE</scope>
    <source>
        <tissue evidence="4">Muscle</tissue>
    </source>
</reference>
<evidence type="ECO:0000313" key="4">
    <source>
        <dbReference type="EMBL" id="KAI7791541.1"/>
    </source>
</evidence>
<proteinExistence type="predicted"/>
<evidence type="ECO:0000256" key="1">
    <source>
        <dbReference type="SAM" id="MobiDB-lite"/>
    </source>
</evidence>
<organism evidence="4 5">
    <name type="scientific">Triplophysa rosa</name>
    <name type="common">Cave loach</name>
    <dbReference type="NCBI Taxonomy" id="992332"/>
    <lineage>
        <taxon>Eukaryota</taxon>
        <taxon>Metazoa</taxon>
        <taxon>Chordata</taxon>
        <taxon>Craniata</taxon>
        <taxon>Vertebrata</taxon>
        <taxon>Euteleostomi</taxon>
        <taxon>Actinopterygii</taxon>
        <taxon>Neopterygii</taxon>
        <taxon>Teleostei</taxon>
        <taxon>Ostariophysi</taxon>
        <taxon>Cypriniformes</taxon>
        <taxon>Nemacheilidae</taxon>
        <taxon>Triplophysa</taxon>
    </lineage>
</organism>
<gene>
    <name evidence="4" type="ORF">IRJ41_021852</name>
</gene>
<dbReference type="Pfam" id="PF07686">
    <property type="entry name" value="V-set"/>
    <property type="match status" value="1"/>
</dbReference>